<dbReference type="EMBL" id="RAQO01000006">
    <property type="protein sequence ID" value="RKF17918.1"/>
    <property type="molecule type" value="Genomic_DNA"/>
</dbReference>
<sequence length="310" mass="34211">MGLINTLSASPEWIIVDWGTTNFRAFIMSADNTCIERIERKTGLLQVKDRAFEDVLRNNLAQWFDASPNLPVFMAGMIGSKQGWHEADYISTPLSLTSLSDACLRFNTTWGSEVLIVPGVCHSVNESKFDVMRGEEVQLLGLLQLGFDKNCFAILPGTHSKHAQISDGKLHSFSTFMTGEFFALLSEHSILGKNLSEQILSPDVFAKGVIDGQEGNLMHTAFMARTHRLFGQIEESEIHDYISGLLIGKEVADIDDTTYIISNAQLGKRYAIACGILNKVATTISGDDCFIAGMSALREQVLCQTTNHCH</sequence>
<dbReference type="Gene3D" id="3.30.420.300">
    <property type="entry name" value="2-keto-3-deoxy-galactonokinase, substrate binding domain"/>
    <property type="match status" value="1"/>
</dbReference>
<gene>
    <name evidence="1" type="ORF">DBZ36_11760</name>
</gene>
<reference evidence="1 2" key="1">
    <citation type="submission" date="2018-09" db="EMBL/GenBank/DDBJ databases">
        <authorList>
            <person name="Wang Z."/>
        </authorList>
    </citation>
    <scope>NUCLEOTIDE SEQUENCE [LARGE SCALE GENOMIC DNA]</scope>
    <source>
        <strain evidence="1 2">ALS 81</strain>
    </source>
</reference>
<protein>
    <submittedName>
        <fullName evidence="1">2-dehydro-3-deoxygalactonokinase</fullName>
    </submittedName>
</protein>
<dbReference type="InterPro" id="IPR007729">
    <property type="entry name" value="DGOK"/>
</dbReference>
<dbReference type="AlphaFoldDB" id="A0A420EB57"/>
<proteinExistence type="predicted"/>
<keyword evidence="1" id="KW-0808">Transferase</keyword>
<dbReference type="GO" id="GO:0008671">
    <property type="term" value="F:2-dehydro-3-deoxygalactonokinase activity"/>
    <property type="evidence" value="ECO:0007669"/>
    <property type="project" value="InterPro"/>
</dbReference>
<dbReference type="Gene3D" id="3.30.420.310">
    <property type="entry name" value="2-keto-3-deoxy-galactonokinase, C-terminal domain"/>
    <property type="match status" value="1"/>
</dbReference>
<keyword evidence="1" id="KW-0418">Kinase</keyword>
<dbReference type="InterPro" id="IPR042257">
    <property type="entry name" value="DGOK_C"/>
</dbReference>
<organism evidence="1 2">
    <name type="scientific">Alginatibacterium sediminis</name>
    <dbReference type="NCBI Taxonomy" id="2164068"/>
    <lineage>
        <taxon>Bacteria</taxon>
        <taxon>Pseudomonadati</taxon>
        <taxon>Pseudomonadota</taxon>
        <taxon>Gammaproteobacteria</taxon>
        <taxon>Alteromonadales</taxon>
        <taxon>Alteromonadaceae</taxon>
        <taxon>Alginatibacterium</taxon>
    </lineage>
</organism>
<dbReference type="GO" id="GO:0034194">
    <property type="term" value="P:D-galactonate catabolic process"/>
    <property type="evidence" value="ECO:0007669"/>
    <property type="project" value="InterPro"/>
</dbReference>
<comment type="caution">
    <text evidence="1">The sequence shown here is derived from an EMBL/GenBank/DDBJ whole genome shotgun (WGS) entry which is preliminary data.</text>
</comment>
<dbReference type="Pfam" id="PF05035">
    <property type="entry name" value="DGOK"/>
    <property type="match status" value="1"/>
</dbReference>
<dbReference type="InterPro" id="IPR042258">
    <property type="entry name" value="DGOK_N"/>
</dbReference>
<accession>A0A420EB57</accession>
<keyword evidence="2" id="KW-1185">Reference proteome</keyword>
<dbReference type="Proteomes" id="UP000286482">
    <property type="component" value="Unassembled WGS sequence"/>
</dbReference>
<evidence type="ECO:0000313" key="2">
    <source>
        <dbReference type="Proteomes" id="UP000286482"/>
    </source>
</evidence>
<name>A0A420EB57_9ALTE</name>
<evidence type="ECO:0000313" key="1">
    <source>
        <dbReference type="EMBL" id="RKF17918.1"/>
    </source>
</evidence>